<dbReference type="AlphaFoldDB" id="A0A6C0ANQ1"/>
<sequence>MSKIGMDATSVKELSKKAETEPTRFNATERSSFIKDHILKIGKMLQDRHSLDDIKAVFPEFCEQYPNILEMITRPEGYDHQSLNLMIKMLEKMGQGKASQHEASIQVGQHLLNAYVKPQLDSTE</sequence>
<organism evidence="2">
    <name type="scientific">viral metagenome</name>
    <dbReference type="NCBI Taxonomy" id="1070528"/>
    <lineage>
        <taxon>unclassified sequences</taxon>
        <taxon>metagenomes</taxon>
        <taxon>organismal metagenomes</taxon>
    </lineage>
</organism>
<feature type="compositionally biased region" description="Basic and acidic residues" evidence="1">
    <location>
        <begin position="13"/>
        <end position="22"/>
    </location>
</feature>
<reference evidence="2" key="1">
    <citation type="journal article" date="2020" name="Nature">
        <title>Giant virus diversity and host interactions through global metagenomics.</title>
        <authorList>
            <person name="Schulz F."/>
            <person name="Roux S."/>
            <person name="Paez-Espino D."/>
            <person name="Jungbluth S."/>
            <person name="Walsh D.A."/>
            <person name="Denef V.J."/>
            <person name="McMahon K.D."/>
            <person name="Konstantinidis K.T."/>
            <person name="Eloe-Fadrosh E.A."/>
            <person name="Kyrpides N.C."/>
            <person name="Woyke T."/>
        </authorList>
    </citation>
    <scope>NUCLEOTIDE SEQUENCE</scope>
    <source>
        <strain evidence="2">GVMAG-S-1101161-73</strain>
    </source>
</reference>
<proteinExistence type="predicted"/>
<evidence type="ECO:0000256" key="1">
    <source>
        <dbReference type="SAM" id="MobiDB-lite"/>
    </source>
</evidence>
<accession>A0A6C0ANQ1</accession>
<dbReference type="EMBL" id="MN740731">
    <property type="protein sequence ID" value="QHS81236.1"/>
    <property type="molecule type" value="Genomic_DNA"/>
</dbReference>
<name>A0A6C0ANQ1_9ZZZZ</name>
<feature type="region of interest" description="Disordered" evidence="1">
    <location>
        <begin position="1"/>
        <end position="24"/>
    </location>
</feature>
<protein>
    <submittedName>
        <fullName evidence="2">Uncharacterized protein</fullName>
    </submittedName>
</protein>
<evidence type="ECO:0000313" key="2">
    <source>
        <dbReference type="EMBL" id="QHS81236.1"/>
    </source>
</evidence>